<dbReference type="AlphaFoldDB" id="A0A1G9XTS7"/>
<accession>A0A1G9XTS7</accession>
<name>A0A1G9XTS7_9PSEU</name>
<proteinExistence type="predicted"/>
<dbReference type="EMBL" id="FNET01000031">
    <property type="protein sequence ID" value="SDM99653.1"/>
    <property type="molecule type" value="Genomic_DNA"/>
</dbReference>
<gene>
    <name evidence="2" type="ORF">SAMN04488074_13128</name>
</gene>
<evidence type="ECO:0000313" key="3">
    <source>
        <dbReference type="Proteomes" id="UP000199682"/>
    </source>
</evidence>
<reference evidence="3" key="1">
    <citation type="submission" date="2016-10" db="EMBL/GenBank/DDBJ databases">
        <authorList>
            <person name="Varghese N."/>
            <person name="Submissions S."/>
        </authorList>
    </citation>
    <scope>NUCLEOTIDE SEQUENCE [LARGE SCALE GENOMIC DNA]</scope>
    <source>
        <strain evidence="3">DSM 44796</strain>
    </source>
</reference>
<feature type="region of interest" description="Disordered" evidence="1">
    <location>
        <begin position="215"/>
        <end position="244"/>
    </location>
</feature>
<organism evidence="2 3">
    <name type="scientific">Lentzea albidocapillata subsp. violacea</name>
    <dbReference type="NCBI Taxonomy" id="128104"/>
    <lineage>
        <taxon>Bacteria</taxon>
        <taxon>Bacillati</taxon>
        <taxon>Actinomycetota</taxon>
        <taxon>Actinomycetes</taxon>
        <taxon>Pseudonocardiales</taxon>
        <taxon>Pseudonocardiaceae</taxon>
        <taxon>Lentzea</taxon>
    </lineage>
</organism>
<evidence type="ECO:0000313" key="2">
    <source>
        <dbReference type="EMBL" id="SDM99653.1"/>
    </source>
</evidence>
<feature type="compositionally biased region" description="Low complexity" evidence="1">
    <location>
        <begin position="220"/>
        <end position="231"/>
    </location>
</feature>
<sequence>MGEELVVTIRNAMFDGNYRPPIHVARRIAALMVNEKAEYTDVNHTPQDKSMKGVGVVLTATRVIYANWSTPNDHHGRTGTAVVTTWARKTLIKAEIKAGDTNADQDWSQASGSEWPHGGALNLEYEEFRVRSSCLSARMREPEAGSLSLSLSYLATLAASCRTAAKYSSRADRGRPRATRTEPLTSTKTAVDLPAESSHRRGHWFDPSIAHCRSEARNHSGSGPLPLPYSSKVQPHLSSRGFRSAAVALSVSTRRRPRCRSPS</sequence>
<protein>
    <submittedName>
        <fullName evidence="2">Uncharacterized protein</fullName>
    </submittedName>
</protein>
<feature type="region of interest" description="Disordered" evidence="1">
    <location>
        <begin position="165"/>
        <end position="202"/>
    </location>
</feature>
<dbReference type="Proteomes" id="UP000199682">
    <property type="component" value="Unassembled WGS sequence"/>
</dbReference>
<evidence type="ECO:0000256" key="1">
    <source>
        <dbReference type="SAM" id="MobiDB-lite"/>
    </source>
</evidence>